<dbReference type="RefSeq" id="XP_003055744.1">
    <property type="nucleotide sequence ID" value="XM_003055698.1"/>
</dbReference>
<organism evidence="4">
    <name type="scientific">Micromonas pusilla (strain CCMP1545)</name>
    <name type="common">Picoplanktonic green alga</name>
    <dbReference type="NCBI Taxonomy" id="564608"/>
    <lineage>
        <taxon>Eukaryota</taxon>
        <taxon>Viridiplantae</taxon>
        <taxon>Chlorophyta</taxon>
        <taxon>Mamiellophyceae</taxon>
        <taxon>Mamiellales</taxon>
        <taxon>Mamiellaceae</taxon>
        <taxon>Micromonas</taxon>
    </lineage>
</organism>
<gene>
    <name evidence="3" type="ORF">MICPUCDRAFT_50749</name>
</gene>
<evidence type="ECO:0000313" key="4">
    <source>
        <dbReference type="Proteomes" id="UP000001876"/>
    </source>
</evidence>
<accession>C1MIZ2</accession>
<feature type="compositionally biased region" description="Acidic residues" evidence="2">
    <location>
        <begin position="357"/>
        <end position="366"/>
    </location>
</feature>
<protein>
    <submittedName>
        <fullName evidence="3">Predicted protein</fullName>
    </submittedName>
</protein>
<dbReference type="EMBL" id="GG663735">
    <property type="protein sequence ID" value="EEH60996.1"/>
    <property type="molecule type" value="Genomic_DNA"/>
</dbReference>
<name>C1MIZ2_MICPC</name>
<dbReference type="OrthoDB" id="1931152at2759"/>
<evidence type="ECO:0000313" key="3">
    <source>
        <dbReference type="EMBL" id="EEH60996.1"/>
    </source>
</evidence>
<feature type="coiled-coil region" evidence="1">
    <location>
        <begin position="275"/>
        <end position="305"/>
    </location>
</feature>
<dbReference type="AlphaFoldDB" id="C1MIZ2"/>
<feature type="compositionally biased region" description="Basic and acidic residues" evidence="2">
    <location>
        <begin position="367"/>
        <end position="376"/>
    </location>
</feature>
<evidence type="ECO:0000256" key="1">
    <source>
        <dbReference type="SAM" id="Coils"/>
    </source>
</evidence>
<feature type="region of interest" description="Disordered" evidence="2">
    <location>
        <begin position="355"/>
        <end position="376"/>
    </location>
</feature>
<dbReference type="KEGG" id="mpp:MICPUCDRAFT_50749"/>
<dbReference type="GeneID" id="9680952"/>
<keyword evidence="4" id="KW-1185">Reference proteome</keyword>
<sequence>MAMADAAAGGASIVDLIIGSGIVIVIGEAAARALPGTTDATTIESLALLPEDDDDDDSDDGLRWGVASVVSLLPLFGFLSFLLPALAEEPEEPDADAAATKNRYLSLSGLFFVAFASKAFDPTDAATWGVAAACAATLQLERVARDVERAKRSRERAAAAAAAAAAAKAPRRRKKRAPSAPKTRAVFDAVRGGTRGRGEEGNEGNEGGADANARGWGGGAESLPGGFGGVVKNLRVPALPEVKAPTVRDVGRTLGAAQIAAVKLRGEVEEGKIRARIEFEEMEEAERLEAEAELQASEREKWDARFEVRSATIDGLKEIARERGLRGYSKLRRAELLKLVEEELWGDEPFSVGGVEYVDEPEPEPEPEGKNPFKFW</sequence>
<dbReference type="Proteomes" id="UP000001876">
    <property type="component" value="Unassembled WGS sequence"/>
</dbReference>
<feature type="region of interest" description="Disordered" evidence="2">
    <location>
        <begin position="161"/>
        <end position="183"/>
    </location>
</feature>
<proteinExistence type="predicted"/>
<reference evidence="3 4" key="1">
    <citation type="journal article" date="2009" name="Science">
        <title>Green evolution and dynamic adaptations revealed by genomes of the marine picoeukaryotes Micromonas.</title>
        <authorList>
            <person name="Worden A.Z."/>
            <person name="Lee J.H."/>
            <person name="Mock T."/>
            <person name="Rouze P."/>
            <person name="Simmons M.P."/>
            <person name="Aerts A.L."/>
            <person name="Allen A.E."/>
            <person name="Cuvelier M.L."/>
            <person name="Derelle E."/>
            <person name="Everett M.V."/>
            <person name="Foulon E."/>
            <person name="Grimwood J."/>
            <person name="Gundlach H."/>
            <person name="Henrissat B."/>
            <person name="Napoli C."/>
            <person name="McDonald S.M."/>
            <person name="Parker M.S."/>
            <person name="Rombauts S."/>
            <person name="Salamov A."/>
            <person name="Von Dassow P."/>
            <person name="Badger J.H."/>
            <person name="Coutinho P.M."/>
            <person name="Demir E."/>
            <person name="Dubchak I."/>
            <person name="Gentemann C."/>
            <person name="Eikrem W."/>
            <person name="Gready J.E."/>
            <person name="John U."/>
            <person name="Lanier W."/>
            <person name="Lindquist E.A."/>
            <person name="Lucas S."/>
            <person name="Mayer K.F."/>
            <person name="Moreau H."/>
            <person name="Not F."/>
            <person name="Otillar R."/>
            <person name="Panaud O."/>
            <person name="Pangilinan J."/>
            <person name="Paulsen I."/>
            <person name="Piegu B."/>
            <person name="Poliakov A."/>
            <person name="Robbens S."/>
            <person name="Schmutz J."/>
            <person name="Toulza E."/>
            <person name="Wyss T."/>
            <person name="Zelensky A."/>
            <person name="Zhou K."/>
            <person name="Armbrust E.V."/>
            <person name="Bhattacharya D."/>
            <person name="Goodenough U.W."/>
            <person name="Van de Peer Y."/>
            <person name="Grigoriev I.V."/>
        </authorList>
    </citation>
    <scope>NUCLEOTIDE SEQUENCE [LARGE SCALE GENOMIC DNA]</scope>
    <source>
        <strain evidence="3 4">CCMP1545</strain>
    </source>
</reference>
<keyword evidence="1" id="KW-0175">Coiled coil</keyword>
<evidence type="ECO:0000256" key="2">
    <source>
        <dbReference type="SAM" id="MobiDB-lite"/>
    </source>
</evidence>